<evidence type="ECO:0000256" key="3">
    <source>
        <dbReference type="ARBA" id="ARBA00023237"/>
    </source>
</evidence>
<dbReference type="InterPro" id="IPR006664">
    <property type="entry name" value="OMP_bac"/>
</dbReference>
<dbReference type="GO" id="GO:0009279">
    <property type="term" value="C:cell outer membrane"/>
    <property type="evidence" value="ECO:0007669"/>
    <property type="project" value="UniProtKB-SubCell"/>
</dbReference>
<keyword evidence="3" id="KW-0998">Cell outer membrane</keyword>
<proteinExistence type="predicted"/>
<evidence type="ECO:0000256" key="4">
    <source>
        <dbReference type="PROSITE-ProRule" id="PRU00473"/>
    </source>
</evidence>
<dbReference type="PROSITE" id="PS51123">
    <property type="entry name" value="OMPA_2"/>
    <property type="match status" value="1"/>
</dbReference>
<dbReference type="PANTHER" id="PTHR30329:SF21">
    <property type="entry name" value="LIPOPROTEIN YIAD-RELATED"/>
    <property type="match status" value="1"/>
</dbReference>
<reference evidence="7 8" key="1">
    <citation type="submission" date="2018-06" db="EMBL/GenBank/DDBJ databases">
        <title>Spirosoma sp. HMF3257 Genome sequencing and assembly.</title>
        <authorList>
            <person name="Kang H."/>
            <person name="Cha I."/>
            <person name="Kim H."/>
            <person name="Kang J."/>
            <person name="Joh K."/>
        </authorList>
    </citation>
    <scope>NUCLEOTIDE SEQUENCE [LARGE SCALE GENOMIC DNA]</scope>
    <source>
        <strain evidence="7 8">HMF3257</strain>
    </source>
</reference>
<keyword evidence="8" id="KW-1185">Reference proteome</keyword>
<keyword evidence="2 4" id="KW-0472">Membrane</keyword>
<protein>
    <recommendedName>
        <fullName evidence="6">OmpA-like domain-containing protein</fullName>
    </recommendedName>
</protein>
<dbReference type="AlphaFoldDB" id="A0A327NDQ4"/>
<dbReference type="SUPFAM" id="SSF103088">
    <property type="entry name" value="OmpA-like"/>
    <property type="match status" value="1"/>
</dbReference>
<keyword evidence="5" id="KW-0732">Signal</keyword>
<comment type="subcellular location">
    <subcellularLocation>
        <location evidence="1">Cell outer membrane</location>
    </subcellularLocation>
</comment>
<dbReference type="InterPro" id="IPR006665">
    <property type="entry name" value="OmpA-like"/>
</dbReference>
<evidence type="ECO:0000313" key="8">
    <source>
        <dbReference type="Proteomes" id="UP000249016"/>
    </source>
</evidence>
<dbReference type="Proteomes" id="UP000249016">
    <property type="component" value="Unassembled WGS sequence"/>
</dbReference>
<gene>
    <name evidence="7" type="ORF">HMF3257_00165</name>
</gene>
<name>A0A327NDQ4_9BACT</name>
<dbReference type="Gene3D" id="3.30.1330.60">
    <property type="entry name" value="OmpA-like domain"/>
    <property type="match status" value="1"/>
</dbReference>
<evidence type="ECO:0000256" key="1">
    <source>
        <dbReference type="ARBA" id="ARBA00004442"/>
    </source>
</evidence>
<evidence type="ECO:0000256" key="2">
    <source>
        <dbReference type="ARBA" id="ARBA00023136"/>
    </source>
</evidence>
<feature type="domain" description="OmpA-like" evidence="6">
    <location>
        <begin position="334"/>
        <end position="450"/>
    </location>
</feature>
<evidence type="ECO:0000313" key="7">
    <source>
        <dbReference type="EMBL" id="RAI73222.1"/>
    </source>
</evidence>
<dbReference type="Pfam" id="PF00691">
    <property type="entry name" value="OmpA"/>
    <property type="match status" value="1"/>
</dbReference>
<dbReference type="CDD" id="cd07185">
    <property type="entry name" value="OmpA_C-like"/>
    <property type="match status" value="1"/>
</dbReference>
<accession>A0A327NDQ4</accession>
<comment type="caution">
    <text evidence="7">The sequence shown here is derived from an EMBL/GenBank/DDBJ whole genome shotgun (WGS) entry which is preliminary data.</text>
</comment>
<feature type="signal peptide" evidence="5">
    <location>
        <begin position="1"/>
        <end position="20"/>
    </location>
</feature>
<dbReference type="OrthoDB" id="946517at2"/>
<dbReference type="PANTHER" id="PTHR30329">
    <property type="entry name" value="STATOR ELEMENT OF FLAGELLAR MOTOR COMPLEX"/>
    <property type="match status" value="1"/>
</dbReference>
<evidence type="ECO:0000256" key="5">
    <source>
        <dbReference type="SAM" id="SignalP"/>
    </source>
</evidence>
<feature type="chain" id="PRO_5016371975" description="OmpA-like domain-containing protein" evidence="5">
    <location>
        <begin position="21"/>
        <end position="450"/>
    </location>
</feature>
<dbReference type="EMBL" id="QLII01000001">
    <property type="protein sequence ID" value="RAI73222.1"/>
    <property type="molecule type" value="Genomic_DNA"/>
</dbReference>
<organism evidence="7 8">
    <name type="scientific">Spirosoma telluris</name>
    <dbReference type="NCBI Taxonomy" id="2183553"/>
    <lineage>
        <taxon>Bacteria</taxon>
        <taxon>Pseudomonadati</taxon>
        <taxon>Bacteroidota</taxon>
        <taxon>Cytophagia</taxon>
        <taxon>Cytophagales</taxon>
        <taxon>Cytophagaceae</taxon>
        <taxon>Spirosoma</taxon>
    </lineage>
</organism>
<dbReference type="InterPro" id="IPR036737">
    <property type="entry name" value="OmpA-like_sf"/>
</dbReference>
<dbReference type="InterPro" id="IPR050330">
    <property type="entry name" value="Bact_OuterMem_StrucFunc"/>
</dbReference>
<sequence length="450" mass="50403">MNRIKAIALMFTLSCLTAYSQEANYASCLSIKGIIIDYTSHNELTDVRLSAKMVTGSKLVRTSTNLGRFSAEVPCEATGLLLERAGYRTQFLSLEGLKAINDSQQIAIVIPLLAVDWQRKDYTYLQTEQKEYVQGDSASEPSKANQQAVQHSHFVIKDALRNTPLKASICFYYTKNTIKKCVDTDQTGKLDLDFEQRDIVAIEASAEGYQRYDGNLIIESVDGRSIKQSIKLQRELTILTVQAGQGAQCNLTADGKTYSLTPVQGQIGWYSTFEAIPTVYDLVIKKQGRLITQTINLHNGLNYVIVKKEESENTFAPTTRIYPDSSTKKIMISPAFRLDSLPMLYFEQSSYKLRADSKELLKHIALYLQSHKDLKVQVAGHTDNVGNERLNKDLSEFRAAVVTNFLTQQGISESRCLKVGYGSQYPISPNDTEANKALNRRVSLKLITTQ</sequence>
<dbReference type="PRINTS" id="PR01021">
    <property type="entry name" value="OMPADOMAIN"/>
</dbReference>
<evidence type="ECO:0000259" key="6">
    <source>
        <dbReference type="PROSITE" id="PS51123"/>
    </source>
</evidence>